<evidence type="ECO:0000256" key="2">
    <source>
        <dbReference type="SAM" id="Phobius"/>
    </source>
</evidence>
<dbReference type="RefSeq" id="WP_307241879.1">
    <property type="nucleotide sequence ID" value="NZ_JAUSUZ010000001.1"/>
</dbReference>
<evidence type="ECO:0000313" key="3">
    <source>
        <dbReference type="EMBL" id="MDQ0367681.1"/>
    </source>
</evidence>
<feature type="region of interest" description="Disordered" evidence="1">
    <location>
        <begin position="208"/>
        <end position="245"/>
    </location>
</feature>
<feature type="compositionally biased region" description="Basic and acidic residues" evidence="1">
    <location>
        <begin position="215"/>
        <end position="235"/>
    </location>
</feature>
<gene>
    <name evidence="3" type="ORF">J2S42_004350</name>
</gene>
<sequence length="263" mass="28094">MEQQTPREPGAAINGHSVPDLLDTRGDDQEPDPSGDTVSARPGRWRSRLRPDLFVLRGVALFGAAGVFGSLITEWQRYDVPLDDGGDFSGAEIVEPIRVYLDQLGVLGYGYLGAAIALAGCVALALFGRASGRAQSRVLALAMAGAALACVAAVLLSGDSETIRLSGLVYSSGEIDFTLHTEMGTWYALAGVALLGLAAYLTPRPRTAPPVGSGPDHDPDADEWRRPVVPRHADEAPAAPLDLSVEPVEPFHRSFDDRREPWR</sequence>
<keyword evidence="2" id="KW-1133">Transmembrane helix</keyword>
<evidence type="ECO:0000256" key="1">
    <source>
        <dbReference type="SAM" id="MobiDB-lite"/>
    </source>
</evidence>
<dbReference type="EMBL" id="JAUSUZ010000001">
    <property type="protein sequence ID" value="MDQ0367681.1"/>
    <property type="molecule type" value="Genomic_DNA"/>
</dbReference>
<feature type="transmembrane region" description="Helical" evidence="2">
    <location>
        <begin position="184"/>
        <end position="201"/>
    </location>
</feature>
<feature type="transmembrane region" description="Helical" evidence="2">
    <location>
        <begin position="106"/>
        <end position="127"/>
    </location>
</feature>
<keyword evidence="2" id="KW-0472">Membrane</keyword>
<feature type="transmembrane region" description="Helical" evidence="2">
    <location>
        <begin position="54"/>
        <end position="72"/>
    </location>
</feature>
<reference evidence="3 4" key="1">
    <citation type="submission" date="2023-07" db="EMBL/GenBank/DDBJ databases">
        <title>Sequencing the genomes of 1000 actinobacteria strains.</title>
        <authorList>
            <person name="Klenk H.-P."/>
        </authorList>
    </citation>
    <scope>NUCLEOTIDE SEQUENCE [LARGE SCALE GENOMIC DNA]</scope>
    <source>
        <strain evidence="3 4">DSM 44709</strain>
    </source>
</reference>
<name>A0AAE4AZE8_9ACTN</name>
<proteinExistence type="predicted"/>
<comment type="caution">
    <text evidence="3">The sequence shown here is derived from an EMBL/GenBank/DDBJ whole genome shotgun (WGS) entry which is preliminary data.</text>
</comment>
<keyword evidence="4" id="KW-1185">Reference proteome</keyword>
<keyword evidence="2" id="KW-0812">Transmembrane</keyword>
<evidence type="ECO:0000313" key="4">
    <source>
        <dbReference type="Proteomes" id="UP001240236"/>
    </source>
</evidence>
<dbReference type="AlphaFoldDB" id="A0AAE4AZE8"/>
<accession>A0AAE4AZE8</accession>
<protein>
    <submittedName>
        <fullName evidence="3">Uncharacterized protein</fullName>
    </submittedName>
</protein>
<feature type="region of interest" description="Disordered" evidence="1">
    <location>
        <begin position="1"/>
        <end position="43"/>
    </location>
</feature>
<organism evidence="3 4">
    <name type="scientific">Catenuloplanes indicus</name>
    <dbReference type="NCBI Taxonomy" id="137267"/>
    <lineage>
        <taxon>Bacteria</taxon>
        <taxon>Bacillati</taxon>
        <taxon>Actinomycetota</taxon>
        <taxon>Actinomycetes</taxon>
        <taxon>Micromonosporales</taxon>
        <taxon>Micromonosporaceae</taxon>
        <taxon>Catenuloplanes</taxon>
    </lineage>
</organism>
<feature type="transmembrane region" description="Helical" evidence="2">
    <location>
        <begin position="139"/>
        <end position="158"/>
    </location>
</feature>
<dbReference type="Proteomes" id="UP001240236">
    <property type="component" value="Unassembled WGS sequence"/>
</dbReference>